<dbReference type="PANTHER" id="PTHR30329:SF21">
    <property type="entry name" value="LIPOPROTEIN YIAD-RELATED"/>
    <property type="match status" value="1"/>
</dbReference>
<dbReference type="CDD" id="cd07185">
    <property type="entry name" value="OmpA_C-like"/>
    <property type="match status" value="1"/>
</dbReference>
<dbReference type="AlphaFoldDB" id="A0AAX0YYT2"/>
<evidence type="ECO:0000256" key="3">
    <source>
        <dbReference type="SAM" id="SignalP"/>
    </source>
</evidence>
<evidence type="ECO:0000256" key="1">
    <source>
        <dbReference type="ARBA" id="ARBA00022729"/>
    </source>
</evidence>
<dbReference type="SUPFAM" id="SSF103088">
    <property type="entry name" value="OmpA-like"/>
    <property type="match status" value="1"/>
</dbReference>
<evidence type="ECO:0000259" key="4">
    <source>
        <dbReference type="PROSITE" id="PS51123"/>
    </source>
</evidence>
<name>A0AAX0YYT2_9GAMM</name>
<dbReference type="PROSITE" id="PS51123">
    <property type="entry name" value="OMPA_2"/>
    <property type="match status" value="1"/>
</dbReference>
<dbReference type="Gene3D" id="2.40.160.20">
    <property type="match status" value="1"/>
</dbReference>
<reference evidence="5 6" key="1">
    <citation type="submission" date="2018-01" db="EMBL/GenBank/DDBJ databases">
        <title>Whole genome sequencing of Histamine producing bacteria.</title>
        <authorList>
            <person name="Butler K."/>
        </authorList>
    </citation>
    <scope>NUCLEOTIDE SEQUENCE [LARGE SCALE GENOMIC DNA]</scope>
    <source>
        <strain evidence="5 6">A1-4</strain>
    </source>
</reference>
<dbReference type="EMBL" id="PYOZ01000002">
    <property type="protein sequence ID" value="PSX46408.1"/>
    <property type="molecule type" value="Genomic_DNA"/>
</dbReference>
<proteinExistence type="predicted"/>
<dbReference type="PANTHER" id="PTHR30329">
    <property type="entry name" value="STATOR ELEMENT OF FLAGELLAR MOTOR COMPLEX"/>
    <property type="match status" value="1"/>
</dbReference>
<dbReference type="GO" id="GO:0016020">
    <property type="term" value="C:membrane"/>
    <property type="evidence" value="ECO:0007669"/>
    <property type="project" value="UniProtKB-UniRule"/>
</dbReference>
<dbReference type="InterPro" id="IPR050330">
    <property type="entry name" value="Bact_OuterMem_StrucFunc"/>
</dbReference>
<dbReference type="InterPro" id="IPR006665">
    <property type="entry name" value="OmpA-like"/>
</dbReference>
<dbReference type="Gene3D" id="3.30.1330.60">
    <property type="entry name" value="OmpA-like domain"/>
    <property type="match status" value="1"/>
</dbReference>
<evidence type="ECO:0000313" key="5">
    <source>
        <dbReference type="EMBL" id="PSX46408.1"/>
    </source>
</evidence>
<dbReference type="InterPro" id="IPR036737">
    <property type="entry name" value="OmpA-like_sf"/>
</dbReference>
<evidence type="ECO:0000313" key="6">
    <source>
        <dbReference type="Proteomes" id="UP000240728"/>
    </source>
</evidence>
<feature type="domain" description="OmpA-like" evidence="4">
    <location>
        <begin position="208"/>
        <end position="322"/>
    </location>
</feature>
<dbReference type="Proteomes" id="UP000240728">
    <property type="component" value="Unassembled WGS sequence"/>
</dbReference>
<dbReference type="Pfam" id="PF00691">
    <property type="entry name" value="OmpA"/>
    <property type="match status" value="1"/>
</dbReference>
<organism evidence="5 6">
    <name type="scientific">Photobacterium kishitanii</name>
    <dbReference type="NCBI Taxonomy" id="318456"/>
    <lineage>
        <taxon>Bacteria</taxon>
        <taxon>Pseudomonadati</taxon>
        <taxon>Pseudomonadota</taxon>
        <taxon>Gammaproteobacteria</taxon>
        <taxon>Vibrionales</taxon>
        <taxon>Vibrionaceae</taxon>
        <taxon>Photobacterium</taxon>
    </lineage>
</organism>
<dbReference type="InterPro" id="IPR011250">
    <property type="entry name" value="OMP/PagP_B-barrel"/>
</dbReference>
<accession>A0AAX0YYT2</accession>
<keyword evidence="1 3" id="KW-0732">Signal</keyword>
<protein>
    <recommendedName>
        <fullName evidence="4">OmpA-like domain-containing protein</fullName>
    </recommendedName>
</protein>
<dbReference type="InterPro" id="IPR027385">
    <property type="entry name" value="Beta-barrel_OMP"/>
</dbReference>
<gene>
    <name evidence="5" type="ORF">C0W53_05710</name>
</gene>
<sequence>MVVYMQYNKKKNTNLNLLMFCTFPLISLNVFASETVTLPDDTNYPSAWISGNLGLSNTMSSYELDTQSSPTLKIESGYDLNQYLGLYGSYDYISPHINDSVNILSFGFKGRLPIFDAWSIFGKIGLSYLNSQDEKYNVSGSTGLGIEYEITNSISTQIGYDYYQNMDMSQSKVSLNQLYWGMTYRFGQPSLPIIKTKEIEVIHPIDNNAIVLSRENYIISFDTGKYSLDILDKITLNDVLTLMHTYPHLTAKITGRTDKIGNALINQEISQNRALSVYQYLIENGISSSRLSRKAVSNTSPLSNKSPDRSKLERSVQIIIKS</sequence>
<evidence type="ECO:0000256" key="2">
    <source>
        <dbReference type="PROSITE-ProRule" id="PRU00473"/>
    </source>
</evidence>
<feature type="signal peptide" evidence="3">
    <location>
        <begin position="1"/>
        <end position="32"/>
    </location>
</feature>
<comment type="caution">
    <text evidence="5">The sequence shown here is derived from an EMBL/GenBank/DDBJ whole genome shotgun (WGS) entry which is preliminary data.</text>
</comment>
<keyword evidence="2" id="KW-0472">Membrane</keyword>
<dbReference type="Pfam" id="PF13505">
    <property type="entry name" value="OMP_b-brl"/>
    <property type="match status" value="1"/>
</dbReference>
<keyword evidence="6" id="KW-1185">Reference proteome</keyword>
<feature type="chain" id="PRO_5043623224" description="OmpA-like domain-containing protein" evidence="3">
    <location>
        <begin position="33"/>
        <end position="322"/>
    </location>
</feature>
<dbReference type="SUPFAM" id="SSF56925">
    <property type="entry name" value="OMPA-like"/>
    <property type="match status" value="1"/>
</dbReference>